<evidence type="ECO:0000313" key="8">
    <source>
        <dbReference type="Proteomes" id="UP000198723"/>
    </source>
</evidence>
<dbReference type="RefSeq" id="WP_092750366.1">
    <property type="nucleotide sequence ID" value="NZ_FMAJ01000005.1"/>
</dbReference>
<dbReference type="InterPro" id="IPR000741">
    <property type="entry name" value="FBA_I"/>
</dbReference>
<dbReference type="InterPro" id="IPR013785">
    <property type="entry name" value="Aldolase_TIM"/>
</dbReference>
<dbReference type="Proteomes" id="UP000198723">
    <property type="component" value="Unassembled WGS sequence"/>
</dbReference>
<dbReference type="STRING" id="1138170.GA0061105_10526"/>
<evidence type="ECO:0000256" key="5">
    <source>
        <dbReference type="ARBA" id="ARBA00023239"/>
    </source>
</evidence>
<evidence type="ECO:0000256" key="2">
    <source>
        <dbReference type="ARBA" id="ARBA00010387"/>
    </source>
</evidence>
<organism evidence="7 8">
    <name type="scientific">Rhizobium aethiopicum</name>
    <dbReference type="NCBI Taxonomy" id="1138170"/>
    <lineage>
        <taxon>Bacteria</taxon>
        <taxon>Pseudomonadati</taxon>
        <taxon>Pseudomonadota</taxon>
        <taxon>Alphaproteobacteria</taxon>
        <taxon>Hyphomicrobiales</taxon>
        <taxon>Rhizobiaceae</taxon>
        <taxon>Rhizobium/Agrobacterium group</taxon>
        <taxon>Rhizobium</taxon>
    </lineage>
</organism>
<gene>
    <name evidence="7" type="ORF">GA0061105_10526</name>
</gene>
<dbReference type="Gene3D" id="3.20.20.70">
    <property type="entry name" value="Aldolase class I"/>
    <property type="match status" value="1"/>
</dbReference>
<evidence type="ECO:0000256" key="6">
    <source>
        <dbReference type="ARBA" id="ARBA00029799"/>
    </source>
</evidence>
<keyword evidence="5" id="KW-0456">Lyase</keyword>
<name>A0A1C3Y293_9HYPH</name>
<dbReference type="SUPFAM" id="SSF51569">
    <property type="entry name" value="Aldolase"/>
    <property type="match status" value="1"/>
</dbReference>
<comment type="similarity">
    <text evidence="2">Belongs to the class I fructose-bisphosphate aldolase family.</text>
</comment>
<reference evidence="7 8" key="1">
    <citation type="submission" date="2016-08" db="EMBL/GenBank/DDBJ databases">
        <authorList>
            <person name="Seilhamer J.J."/>
        </authorList>
    </citation>
    <scope>NUCLEOTIDE SEQUENCE [LARGE SCALE GENOMIC DNA]</scope>
    <source>
        <strain evidence="7 8">HBR26</strain>
    </source>
</reference>
<evidence type="ECO:0000256" key="3">
    <source>
        <dbReference type="ARBA" id="ARBA00013068"/>
    </source>
</evidence>
<sequence length="313" mass="34090">MAPNQKMMSQMIDKDGFIAALDQSGGSTPAALRLYGISDSDYSGEDDMFRLMHKMRVRIMTASSFSGSKVIGAILFEKTMDGDVAGRPVPDFLWEERSVVPFLKIDKGLAAEENGVQVMKPMPDLDSLLTRAVKKGIFGTKMRSVIAHADSSGIAAVVKQQFEIARRILDYGLVPIVEPEVLIKSATKEEAETILRDEIADELDRYTSGEKVMIKLSLPTVANFYKPLIDHKSVARVVALSGGYSCADACEKLSHNDGMIASFSRALAEDLRATMSDGEFDACLSRAVEQIYNASVFKIAATASGQKLEATDN</sequence>
<dbReference type="EMBL" id="FMAJ01000005">
    <property type="protein sequence ID" value="SCB58559.1"/>
    <property type="molecule type" value="Genomic_DNA"/>
</dbReference>
<dbReference type="GO" id="GO:0004332">
    <property type="term" value="F:fructose-bisphosphate aldolase activity"/>
    <property type="evidence" value="ECO:0007669"/>
    <property type="project" value="UniProtKB-EC"/>
</dbReference>
<dbReference type="EC" id="4.1.2.13" evidence="3"/>
<evidence type="ECO:0000313" key="7">
    <source>
        <dbReference type="EMBL" id="SCB58559.1"/>
    </source>
</evidence>
<proteinExistence type="inferred from homology"/>
<evidence type="ECO:0000256" key="1">
    <source>
        <dbReference type="ARBA" id="ARBA00004714"/>
    </source>
</evidence>
<protein>
    <recommendedName>
        <fullName evidence="3">fructose-bisphosphate aldolase</fullName>
        <ecNumber evidence="3">4.1.2.13</ecNumber>
    </recommendedName>
    <alternativeName>
        <fullName evidence="6">Fructose-bisphosphate aldolase class I</fullName>
    </alternativeName>
</protein>
<keyword evidence="4" id="KW-0324">Glycolysis</keyword>
<dbReference type="AlphaFoldDB" id="A0A1C3Y293"/>
<dbReference type="Pfam" id="PF00274">
    <property type="entry name" value="Glycolytic"/>
    <property type="match status" value="1"/>
</dbReference>
<comment type="pathway">
    <text evidence="1">Carbohydrate degradation; glycolysis; D-glyceraldehyde 3-phosphate and glycerone phosphate from D-glucose: step 4/4.</text>
</comment>
<accession>A0A1C3Y293</accession>
<dbReference type="GO" id="GO:0006096">
    <property type="term" value="P:glycolytic process"/>
    <property type="evidence" value="ECO:0007669"/>
    <property type="project" value="UniProtKB-UniPathway"/>
</dbReference>
<dbReference type="NCBIfam" id="NF003784">
    <property type="entry name" value="PRK05377.1"/>
    <property type="match status" value="1"/>
</dbReference>
<dbReference type="PANTHER" id="PTHR11627">
    <property type="entry name" value="FRUCTOSE-BISPHOSPHATE ALDOLASE"/>
    <property type="match status" value="1"/>
</dbReference>
<evidence type="ECO:0000256" key="4">
    <source>
        <dbReference type="ARBA" id="ARBA00023152"/>
    </source>
</evidence>
<dbReference type="UniPathway" id="UPA00109">
    <property type="reaction ID" value="UER00183"/>
</dbReference>